<proteinExistence type="inferred from homology"/>
<evidence type="ECO:0000313" key="6">
    <source>
        <dbReference type="EMBL" id="SMP03841.1"/>
    </source>
</evidence>
<name>A0ABY1N946_9BACT</name>
<dbReference type="EMBL" id="FXUB01000001">
    <property type="protein sequence ID" value="SMP03841.1"/>
    <property type="molecule type" value="Genomic_DNA"/>
</dbReference>
<dbReference type="PANTHER" id="PTHR43667:SF1">
    <property type="entry name" value="CYCLOPROPANE-FATTY-ACYL-PHOSPHOLIPID SYNTHASE"/>
    <property type="match status" value="1"/>
</dbReference>
<evidence type="ECO:0000256" key="5">
    <source>
        <dbReference type="ARBA" id="ARBA00023098"/>
    </source>
</evidence>
<dbReference type="InterPro" id="IPR050723">
    <property type="entry name" value="CFA/CMAS"/>
</dbReference>
<evidence type="ECO:0000256" key="1">
    <source>
        <dbReference type="ARBA" id="ARBA00010815"/>
    </source>
</evidence>
<keyword evidence="5" id="KW-0443">Lipid metabolism</keyword>
<accession>A0ABY1N946</accession>
<organism evidence="6 7">
    <name type="scientific">Desulfurobacterium pacificum</name>
    <dbReference type="NCBI Taxonomy" id="240166"/>
    <lineage>
        <taxon>Bacteria</taxon>
        <taxon>Pseudomonadati</taxon>
        <taxon>Aquificota</taxon>
        <taxon>Aquificia</taxon>
        <taxon>Desulfurobacteriales</taxon>
        <taxon>Desulfurobacteriaceae</taxon>
        <taxon>Desulfurobacterium</taxon>
    </lineage>
</organism>
<comment type="similarity">
    <text evidence="1">Belongs to the CFA/CMAS family.</text>
</comment>
<dbReference type="InterPro" id="IPR029063">
    <property type="entry name" value="SAM-dependent_MTases_sf"/>
</dbReference>
<evidence type="ECO:0000256" key="3">
    <source>
        <dbReference type="ARBA" id="ARBA00022679"/>
    </source>
</evidence>
<dbReference type="SUPFAM" id="SSF53335">
    <property type="entry name" value="S-adenosyl-L-methionine-dependent methyltransferases"/>
    <property type="match status" value="1"/>
</dbReference>
<keyword evidence="2" id="KW-0489">Methyltransferase</keyword>
<dbReference type="CDD" id="cd02440">
    <property type="entry name" value="AdoMet_MTases"/>
    <property type="match status" value="1"/>
</dbReference>
<comment type="caution">
    <text evidence="6">The sequence shown here is derived from an EMBL/GenBank/DDBJ whole genome shotgun (WGS) entry which is preliminary data.</text>
</comment>
<sequence>MKNVCSESEWVRRNELVVKELLSNAPGENDISVYLWNGRKVWGKGEKLKIKLKTPWSLKEALKEFNDLSLAESYIYGLIDLEGDIFILFPIVDWILETFTLRKKLKVWKLVKDLPSEEEIKKCRVELDGEVHSIERDRKAVQYHYDVSNEFYKLFLDRKMVYSCAFFKNYSDSLDKAQEQKLEYICKKLRLKEGEKLLDIGCGWGALILHAAKNYGVQAVGITLSKNQYEFVKEKIKEEKLEDKCTVLLADYRELDDVHYYDKVVSVGMFEHVGKVNALKYFKKIYNLLKEGGVFLNHAISCNYKEYGKPPSQFIRKYVFPDGELLPISTTVEEAEKAGFEIRDVESLREHYTLTLMHWVKRLENNYDKAVRVAGEEKYRIWRLYMASSSYQFLTNRTGLYQTLMVKTDREGNSGFPLTRFYMCF</sequence>
<evidence type="ECO:0000256" key="2">
    <source>
        <dbReference type="ARBA" id="ARBA00022603"/>
    </source>
</evidence>
<gene>
    <name evidence="6" type="ORF">SAMN06265339_0149</name>
</gene>
<dbReference type="Gene3D" id="3.40.50.150">
    <property type="entry name" value="Vaccinia Virus protein VP39"/>
    <property type="match status" value="1"/>
</dbReference>
<evidence type="ECO:0000313" key="7">
    <source>
        <dbReference type="Proteomes" id="UP001157911"/>
    </source>
</evidence>
<keyword evidence="4" id="KW-0949">S-adenosyl-L-methionine</keyword>
<protein>
    <submittedName>
        <fullName evidence="6">Cyclopropane-fatty-acyl-phospholipid synthase</fullName>
    </submittedName>
</protein>
<dbReference type="PANTHER" id="PTHR43667">
    <property type="entry name" value="CYCLOPROPANE-FATTY-ACYL-PHOSPHOLIPID SYNTHASE"/>
    <property type="match status" value="1"/>
</dbReference>
<keyword evidence="3" id="KW-0808">Transferase</keyword>
<keyword evidence="7" id="KW-1185">Reference proteome</keyword>
<dbReference type="PIRSF" id="PIRSF003085">
    <property type="entry name" value="CMAS"/>
    <property type="match status" value="1"/>
</dbReference>
<dbReference type="Proteomes" id="UP001157911">
    <property type="component" value="Unassembled WGS sequence"/>
</dbReference>
<dbReference type="RefSeq" id="WP_283399660.1">
    <property type="nucleotide sequence ID" value="NZ_FXUB01000001.1"/>
</dbReference>
<dbReference type="InterPro" id="IPR003333">
    <property type="entry name" value="CMAS"/>
</dbReference>
<evidence type="ECO:0000256" key="4">
    <source>
        <dbReference type="ARBA" id="ARBA00022691"/>
    </source>
</evidence>
<reference evidence="6 7" key="1">
    <citation type="submission" date="2017-05" db="EMBL/GenBank/DDBJ databases">
        <authorList>
            <person name="Varghese N."/>
            <person name="Submissions S."/>
        </authorList>
    </citation>
    <scope>NUCLEOTIDE SEQUENCE [LARGE SCALE GENOMIC DNA]</scope>
    <source>
        <strain evidence="6 7">DSM 15522</strain>
    </source>
</reference>
<dbReference type="Pfam" id="PF02353">
    <property type="entry name" value="CMAS"/>
    <property type="match status" value="1"/>
</dbReference>